<organism evidence="1 2">
    <name type="scientific">Frankliniella fusca</name>
    <dbReference type="NCBI Taxonomy" id="407009"/>
    <lineage>
        <taxon>Eukaryota</taxon>
        <taxon>Metazoa</taxon>
        <taxon>Ecdysozoa</taxon>
        <taxon>Arthropoda</taxon>
        <taxon>Hexapoda</taxon>
        <taxon>Insecta</taxon>
        <taxon>Pterygota</taxon>
        <taxon>Neoptera</taxon>
        <taxon>Paraneoptera</taxon>
        <taxon>Thysanoptera</taxon>
        <taxon>Terebrantia</taxon>
        <taxon>Thripoidea</taxon>
        <taxon>Thripidae</taxon>
        <taxon>Frankliniella</taxon>
    </lineage>
</organism>
<evidence type="ECO:0000313" key="1">
    <source>
        <dbReference type="EMBL" id="KAK3920242.1"/>
    </source>
</evidence>
<sequence length="99" mass="11353">HRELYSAWSGRVGANAFIPSEKVQQLFNDMQLYPSKSDVLEMLRCAQQCAQRSTPNYLTFGEFCVFATELRRCVDKGYVVIGFLRPSSCICQHIPQESR</sequence>
<comment type="caution">
    <text evidence="1">The sequence shown here is derived from an EMBL/GenBank/DDBJ whole genome shotgun (WGS) entry which is preliminary data.</text>
</comment>
<gene>
    <name evidence="1" type="ORF">KUF71_009529</name>
</gene>
<evidence type="ECO:0000313" key="2">
    <source>
        <dbReference type="Proteomes" id="UP001219518"/>
    </source>
</evidence>
<dbReference type="AlphaFoldDB" id="A0AAE1LJE0"/>
<reference evidence="1" key="2">
    <citation type="journal article" date="2023" name="BMC Genomics">
        <title>Pest status, molecular evolution, and epigenetic factors derived from the genome assembly of Frankliniella fusca, a thysanopteran phytovirus vector.</title>
        <authorList>
            <person name="Catto M.A."/>
            <person name="Labadie P.E."/>
            <person name="Jacobson A.L."/>
            <person name="Kennedy G.G."/>
            <person name="Srinivasan R."/>
            <person name="Hunt B.G."/>
        </authorList>
    </citation>
    <scope>NUCLEOTIDE SEQUENCE</scope>
    <source>
        <strain evidence="1">PL_HMW_Pooled</strain>
    </source>
</reference>
<accession>A0AAE1LJE0</accession>
<reference evidence="1" key="1">
    <citation type="submission" date="2021-07" db="EMBL/GenBank/DDBJ databases">
        <authorList>
            <person name="Catto M.A."/>
            <person name="Jacobson A."/>
            <person name="Kennedy G."/>
            <person name="Labadie P."/>
            <person name="Hunt B.G."/>
            <person name="Srinivasan R."/>
        </authorList>
    </citation>
    <scope>NUCLEOTIDE SEQUENCE</scope>
    <source>
        <strain evidence="1">PL_HMW_Pooled</strain>
        <tissue evidence="1">Head</tissue>
    </source>
</reference>
<dbReference type="Proteomes" id="UP001219518">
    <property type="component" value="Unassembled WGS sequence"/>
</dbReference>
<dbReference type="PANTHER" id="PTHR36300:SF1">
    <property type="entry name" value="RAW, ISOFORM A"/>
    <property type="match status" value="1"/>
</dbReference>
<keyword evidence="2" id="KW-1185">Reference proteome</keyword>
<name>A0AAE1LJE0_9NEOP</name>
<dbReference type="PANTHER" id="PTHR36300">
    <property type="entry name" value="RAW, ISOFORM A"/>
    <property type="match status" value="1"/>
</dbReference>
<protein>
    <submittedName>
        <fullName evidence="1">Octanoyl-[GcvH]:protein N-octanoyltransferase</fullName>
    </submittedName>
</protein>
<feature type="non-terminal residue" evidence="1">
    <location>
        <position position="1"/>
    </location>
</feature>
<dbReference type="EMBL" id="JAHWGI010000990">
    <property type="protein sequence ID" value="KAK3920242.1"/>
    <property type="molecule type" value="Genomic_DNA"/>
</dbReference>
<proteinExistence type="predicted"/>
<dbReference type="GO" id="GO:0005886">
    <property type="term" value="C:plasma membrane"/>
    <property type="evidence" value="ECO:0007669"/>
    <property type="project" value="TreeGrafter"/>
</dbReference>